<name>A0A382GB95_9ZZZZ</name>
<protein>
    <submittedName>
        <fullName evidence="2">Uncharacterized protein</fullName>
    </submittedName>
</protein>
<evidence type="ECO:0000256" key="1">
    <source>
        <dbReference type="SAM" id="MobiDB-lite"/>
    </source>
</evidence>
<feature type="compositionally biased region" description="Basic and acidic residues" evidence="1">
    <location>
        <begin position="179"/>
        <end position="190"/>
    </location>
</feature>
<feature type="non-terminal residue" evidence="2">
    <location>
        <position position="500"/>
    </location>
</feature>
<gene>
    <name evidence="2" type="ORF">METZ01_LOCUS225344</name>
</gene>
<feature type="compositionally biased region" description="Basic and acidic residues" evidence="1">
    <location>
        <begin position="454"/>
        <end position="463"/>
    </location>
</feature>
<feature type="compositionally biased region" description="Basic and acidic residues" evidence="1">
    <location>
        <begin position="126"/>
        <end position="143"/>
    </location>
</feature>
<feature type="compositionally biased region" description="Basic residues" evidence="1">
    <location>
        <begin position="12"/>
        <end position="24"/>
    </location>
</feature>
<feature type="compositionally biased region" description="Basic residues" evidence="1">
    <location>
        <begin position="468"/>
        <end position="480"/>
    </location>
</feature>
<feature type="compositionally biased region" description="Basic residues" evidence="1">
    <location>
        <begin position="436"/>
        <end position="449"/>
    </location>
</feature>
<evidence type="ECO:0000313" key="2">
    <source>
        <dbReference type="EMBL" id="SVB72490.1"/>
    </source>
</evidence>
<feature type="region of interest" description="Disordered" evidence="1">
    <location>
        <begin position="341"/>
        <end position="500"/>
    </location>
</feature>
<feature type="compositionally biased region" description="Basic residues" evidence="1">
    <location>
        <begin position="218"/>
        <end position="229"/>
    </location>
</feature>
<feature type="compositionally biased region" description="Basic residues" evidence="1">
    <location>
        <begin position="381"/>
        <end position="396"/>
    </location>
</feature>
<feature type="compositionally biased region" description="Basic residues" evidence="1">
    <location>
        <begin position="55"/>
        <end position="66"/>
    </location>
</feature>
<organism evidence="2">
    <name type="scientific">marine metagenome</name>
    <dbReference type="NCBI Taxonomy" id="408172"/>
    <lineage>
        <taxon>unclassified sequences</taxon>
        <taxon>metagenomes</taxon>
        <taxon>ecological metagenomes</taxon>
    </lineage>
</organism>
<feature type="compositionally biased region" description="Basic residues" evidence="1">
    <location>
        <begin position="344"/>
        <end position="374"/>
    </location>
</feature>
<sequence length="500" mass="59619">QRACPQYPARPGRQRHHLSPHRRRHHPLAILRHHPIRARRKLLRRLRQFQSPHHPFPRRRRGRPARALHPARPARPGRRTDHHLHLARRFHQRHHTLPRRPREGGLRIRRARSNLRLRSSSGKRGRSLDTDLPRRPGPMDHHLQRQPRAYLPHHPVRRLLHHPDLLPGRRSHRIPGTPSHRDRPRRDHAYLRLRRQGTSHRLHPAPRKPDHPHPDRLRRPRAPPARHRPAHPELPQRTTPLHHLDDPRRHPFGDRLPRKRLHPNQPPSPGRGRYADPGLPQRGHLPCPVRRRAPPRPAHPPARLRPARDLLRLCQPARARLRDQLRLRLLRARSFNHRLPDRDHHHRVLPRERHPHPNHRPRRPGHHPRLRRHGTPSLGRPARRPRCQRHGPHQRHPLVPLPNRPAQSHLGRPSHPHPPSLRRARKAHRAENLPRPRIRGRTHRSHPRAPVHPLDLRQRDRQPPAKARPPRKWPHLRLHPRGQDRNPPTGSRDHHHLRLP</sequence>
<dbReference type="EMBL" id="UINC01054591">
    <property type="protein sequence ID" value="SVB72490.1"/>
    <property type="molecule type" value="Genomic_DNA"/>
</dbReference>
<feature type="compositionally biased region" description="Basic and acidic residues" evidence="1">
    <location>
        <begin position="242"/>
        <end position="256"/>
    </location>
</feature>
<feature type="region of interest" description="Disordered" evidence="1">
    <location>
        <begin position="1"/>
        <end position="24"/>
    </location>
</feature>
<feature type="compositionally biased region" description="Basic residues" evidence="1">
    <location>
        <begin position="75"/>
        <end position="99"/>
    </location>
</feature>
<feature type="region of interest" description="Disordered" evidence="1">
    <location>
        <begin position="49"/>
        <end position="143"/>
    </location>
</feature>
<feature type="compositionally biased region" description="Basic residues" evidence="1">
    <location>
        <begin position="107"/>
        <end position="125"/>
    </location>
</feature>
<feature type="compositionally biased region" description="Basic residues" evidence="1">
    <location>
        <begin position="412"/>
        <end position="428"/>
    </location>
</feature>
<proteinExistence type="predicted"/>
<feature type="compositionally biased region" description="Basic and acidic residues" evidence="1">
    <location>
        <begin position="207"/>
        <end position="217"/>
    </location>
</feature>
<dbReference type="AlphaFoldDB" id="A0A382GB95"/>
<accession>A0A382GB95</accession>
<feature type="compositionally biased region" description="Basic residues" evidence="1">
    <location>
        <begin position="191"/>
        <end position="206"/>
    </location>
</feature>
<feature type="region of interest" description="Disordered" evidence="1">
    <location>
        <begin position="161"/>
        <end position="309"/>
    </location>
</feature>
<reference evidence="2" key="1">
    <citation type="submission" date="2018-05" db="EMBL/GenBank/DDBJ databases">
        <authorList>
            <person name="Lanie J.A."/>
            <person name="Ng W.-L."/>
            <person name="Kazmierczak K.M."/>
            <person name="Andrzejewski T.M."/>
            <person name="Davidsen T.M."/>
            <person name="Wayne K.J."/>
            <person name="Tettelin H."/>
            <person name="Glass J.I."/>
            <person name="Rusch D."/>
            <person name="Podicherti R."/>
            <person name="Tsui H.-C.T."/>
            <person name="Winkler M.E."/>
        </authorList>
    </citation>
    <scope>NUCLEOTIDE SEQUENCE</scope>
</reference>
<feature type="non-terminal residue" evidence="2">
    <location>
        <position position="1"/>
    </location>
</feature>